<feature type="site" description="Transition state stabilizer" evidence="4">
    <location>
        <position position="153"/>
    </location>
</feature>
<feature type="active site" description="Proton acceptor" evidence="4">
    <location>
        <position position="45"/>
    </location>
</feature>
<evidence type="ECO:0000256" key="1">
    <source>
        <dbReference type="ARBA" id="ARBA00022490"/>
    </source>
</evidence>
<dbReference type="PANTHER" id="PTHR30456">
    <property type="entry name" value="PYRIDOXINE 5'-PHOSPHATE SYNTHASE"/>
    <property type="match status" value="1"/>
</dbReference>
<dbReference type="InterPro" id="IPR036130">
    <property type="entry name" value="Pyridoxine-5'_phos_synth"/>
</dbReference>
<dbReference type="NCBIfam" id="NF003623">
    <property type="entry name" value="PRK05265.1-1"/>
    <property type="match status" value="1"/>
</dbReference>
<dbReference type="EC" id="2.6.99.2" evidence="4 5"/>
<evidence type="ECO:0000256" key="4">
    <source>
        <dbReference type="HAMAP-Rule" id="MF_00279"/>
    </source>
</evidence>
<proteinExistence type="inferred from homology"/>
<comment type="subunit">
    <text evidence="4">Homooctamer; tetramer of dimers.</text>
</comment>
<feature type="binding site" evidence="4">
    <location>
        <position position="20"/>
    </location>
    <ligand>
        <name>3-amino-2-oxopropyl phosphate</name>
        <dbReference type="ChEBI" id="CHEBI:57279"/>
    </ligand>
</feature>
<protein>
    <recommendedName>
        <fullName evidence="4 5">Pyridoxine 5'-phosphate synthase</fullName>
        <shortName evidence="4">PNP synthase</shortName>
        <ecNumber evidence="4 5">2.6.99.2</ecNumber>
    </recommendedName>
</protein>
<evidence type="ECO:0000313" key="6">
    <source>
        <dbReference type="EMBL" id="KEY91482.1"/>
    </source>
</evidence>
<feature type="active site" description="Proton acceptor" evidence="4">
    <location>
        <position position="72"/>
    </location>
</feature>
<name>A0A084CNV3_9GAMM</name>
<sequence length="243" mass="26586">MNLIHLGVNIDHIATLRNVRGNKYPDLVHAAAIAEMAGADSITIHLREDRRHVLDRDVQILSETLQTQMNLEMAMTDEMIKIALNNKPEYVCFVPEKRKELTTEGGLDVVRQAKKVKTAIKKLNAAGIRVSLFIDSDHDQIDAATSCGASFIELHTGAYANAKNPKNRQDELKKIADGAAYAASMGIAVNAGHGLNYYNVSPVAALPEIHELNIGHSIISRAVFDGLQKAIADMKVIIQSARN</sequence>
<feature type="binding site" evidence="4">
    <location>
        <begin position="11"/>
        <end position="12"/>
    </location>
    <ligand>
        <name>1-deoxy-D-xylulose 5-phosphate</name>
        <dbReference type="ChEBI" id="CHEBI:57792"/>
    </ligand>
</feature>
<dbReference type="RefSeq" id="WP_034413496.1">
    <property type="nucleotide sequence ID" value="NZ_JGVK01000008.1"/>
</dbReference>
<feature type="binding site" evidence="4">
    <location>
        <begin position="215"/>
        <end position="216"/>
    </location>
    <ligand>
        <name>3-amino-2-oxopropyl phosphate</name>
        <dbReference type="ChEBI" id="CHEBI:57279"/>
    </ligand>
</feature>
<keyword evidence="7" id="KW-1185">Reference proteome</keyword>
<comment type="caution">
    <text evidence="6">The sequence shown here is derived from an EMBL/GenBank/DDBJ whole genome shotgun (WGS) entry which is preliminary data.</text>
</comment>
<feature type="binding site" evidence="4">
    <location>
        <position position="9"/>
    </location>
    <ligand>
        <name>3-amino-2-oxopropyl phosphate</name>
        <dbReference type="ChEBI" id="CHEBI:57279"/>
    </ligand>
</feature>
<dbReference type="Proteomes" id="UP000053784">
    <property type="component" value="Unassembled WGS sequence"/>
</dbReference>
<evidence type="ECO:0000256" key="2">
    <source>
        <dbReference type="ARBA" id="ARBA00022679"/>
    </source>
</evidence>
<dbReference type="NCBIfam" id="TIGR00559">
    <property type="entry name" value="pdxJ"/>
    <property type="match status" value="1"/>
</dbReference>
<accession>A0A084CNV3</accession>
<comment type="function">
    <text evidence="4">Catalyzes the complicated ring closure reaction between the two acyclic compounds 1-deoxy-D-xylulose-5-phosphate (DXP) and 3-amino-2-oxopropyl phosphate (1-amino-acetone-3-phosphate or AAP) to form pyridoxine 5'-phosphate (PNP) and inorganic phosphate.</text>
</comment>
<feature type="binding site" evidence="4">
    <location>
        <position position="52"/>
    </location>
    <ligand>
        <name>1-deoxy-D-xylulose 5-phosphate</name>
        <dbReference type="ChEBI" id="CHEBI:57792"/>
    </ligand>
</feature>
<keyword evidence="3 4" id="KW-0664">Pyridoxine biosynthesis</keyword>
<feature type="binding site" evidence="4">
    <location>
        <position position="102"/>
    </location>
    <ligand>
        <name>1-deoxy-D-xylulose 5-phosphate</name>
        <dbReference type="ChEBI" id="CHEBI:57792"/>
    </ligand>
</feature>
<reference evidence="6 7" key="1">
    <citation type="submission" date="2014-03" db="EMBL/GenBank/DDBJ databases">
        <title>Selection and divergence in the genomes of co-occurring obligate luminous symbionts with specific hosts.</title>
        <authorList>
            <person name="Hendry T.A."/>
            <person name="de Wet J.R."/>
            <person name="Dunlap P.V."/>
        </authorList>
    </citation>
    <scope>NUCLEOTIDE SEQUENCE [LARGE SCALE GENOMIC DNA]</scope>
    <source>
        <strain evidence="6 7">Ppalp.1</strain>
    </source>
</reference>
<dbReference type="Gene3D" id="3.20.20.70">
    <property type="entry name" value="Aldolase class I"/>
    <property type="match status" value="1"/>
</dbReference>
<comment type="pathway">
    <text evidence="4">Cofactor biosynthesis; pyridoxine 5'-phosphate biosynthesis; pyridoxine 5'-phosphate from D-erythrose 4-phosphate: step 5/5.</text>
</comment>
<evidence type="ECO:0000256" key="5">
    <source>
        <dbReference type="NCBIfam" id="TIGR00559"/>
    </source>
</evidence>
<dbReference type="UniPathway" id="UPA00244">
    <property type="reaction ID" value="UER00313"/>
</dbReference>
<dbReference type="SUPFAM" id="SSF63892">
    <property type="entry name" value="Pyridoxine 5'-phosphate synthase"/>
    <property type="match status" value="1"/>
</dbReference>
<keyword evidence="2 4" id="KW-0808">Transferase</keyword>
<dbReference type="STRING" id="1179155.CF67_16007"/>
<dbReference type="CDD" id="cd00003">
    <property type="entry name" value="PNPsynthase"/>
    <property type="match status" value="1"/>
</dbReference>
<gene>
    <name evidence="4 6" type="primary">pdxJ</name>
    <name evidence="6" type="ORF">CF67_16007</name>
</gene>
<feature type="binding site" evidence="4">
    <location>
        <position position="47"/>
    </location>
    <ligand>
        <name>1-deoxy-D-xylulose 5-phosphate</name>
        <dbReference type="ChEBI" id="CHEBI:57792"/>
    </ligand>
</feature>
<dbReference type="GO" id="GO:0033856">
    <property type="term" value="F:pyridoxine 5'-phosphate synthase activity"/>
    <property type="evidence" value="ECO:0007669"/>
    <property type="project" value="UniProtKB-UniRule"/>
</dbReference>
<dbReference type="HAMAP" id="MF_00279">
    <property type="entry name" value="PdxJ"/>
    <property type="match status" value="1"/>
</dbReference>
<comment type="subcellular location">
    <subcellularLocation>
        <location evidence="4">Cytoplasm</location>
    </subcellularLocation>
</comment>
<dbReference type="GO" id="GO:0005829">
    <property type="term" value="C:cytosol"/>
    <property type="evidence" value="ECO:0007669"/>
    <property type="project" value="TreeGrafter"/>
</dbReference>
<dbReference type="eggNOG" id="COG0854">
    <property type="taxonomic scope" value="Bacteria"/>
</dbReference>
<dbReference type="PANTHER" id="PTHR30456:SF0">
    <property type="entry name" value="PYRIDOXINE 5'-PHOSPHATE SYNTHASE"/>
    <property type="match status" value="1"/>
</dbReference>
<dbReference type="InterPro" id="IPR013785">
    <property type="entry name" value="Aldolase_TIM"/>
</dbReference>
<keyword evidence="1 4" id="KW-0963">Cytoplasm</keyword>
<dbReference type="NCBIfam" id="NF003624">
    <property type="entry name" value="PRK05265.1-2"/>
    <property type="match status" value="1"/>
</dbReference>
<feature type="binding site" evidence="4">
    <location>
        <position position="194"/>
    </location>
    <ligand>
        <name>3-amino-2-oxopropyl phosphate</name>
        <dbReference type="ChEBI" id="CHEBI:57279"/>
    </ligand>
</feature>
<dbReference type="EMBL" id="JGVK01000008">
    <property type="protein sequence ID" value="KEY91482.1"/>
    <property type="molecule type" value="Genomic_DNA"/>
</dbReference>
<evidence type="ECO:0000313" key="7">
    <source>
        <dbReference type="Proteomes" id="UP000053784"/>
    </source>
</evidence>
<dbReference type="FunFam" id="3.20.20.70:FF:000042">
    <property type="entry name" value="Pyridoxine 5'-phosphate synthase"/>
    <property type="match status" value="1"/>
</dbReference>
<dbReference type="NCBIfam" id="NF003627">
    <property type="entry name" value="PRK05265.1-5"/>
    <property type="match status" value="1"/>
</dbReference>
<organism evidence="6 7">
    <name type="scientific">Candidatus Photodesmus blepharonis</name>
    <dbReference type="NCBI Taxonomy" id="1179155"/>
    <lineage>
        <taxon>Bacteria</taxon>
        <taxon>Pseudomonadati</taxon>
        <taxon>Pseudomonadota</taxon>
        <taxon>Gammaproteobacteria</taxon>
        <taxon>Vibrionales</taxon>
        <taxon>Vibrionaceae</taxon>
        <taxon>Candidatus Photodesmus</taxon>
    </lineage>
</organism>
<dbReference type="Pfam" id="PF03740">
    <property type="entry name" value="PdxJ"/>
    <property type="match status" value="1"/>
</dbReference>
<dbReference type="GO" id="GO:0008615">
    <property type="term" value="P:pyridoxine biosynthetic process"/>
    <property type="evidence" value="ECO:0007669"/>
    <property type="project" value="UniProtKB-UniRule"/>
</dbReference>
<dbReference type="NCBIfam" id="NF003625">
    <property type="entry name" value="PRK05265.1-3"/>
    <property type="match status" value="1"/>
</dbReference>
<dbReference type="AlphaFoldDB" id="A0A084CNV3"/>
<feature type="active site" description="Proton donor" evidence="4">
    <location>
        <position position="193"/>
    </location>
</feature>
<evidence type="ECO:0000256" key="3">
    <source>
        <dbReference type="ARBA" id="ARBA00023096"/>
    </source>
</evidence>
<comment type="catalytic activity">
    <reaction evidence="4">
        <text>3-amino-2-oxopropyl phosphate + 1-deoxy-D-xylulose 5-phosphate = pyridoxine 5'-phosphate + phosphate + 2 H2O + H(+)</text>
        <dbReference type="Rhea" id="RHEA:15265"/>
        <dbReference type="ChEBI" id="CHEBI:15377"/>
        <dbReference type="ChEBI" id="CHEBI:15378"/>
        <dbReference type="ChEBI" id="CHEBI:43474"/>
        <dbReference type="ChEBI" id="CHEBI:57279"/>
        <dbReference type="ChEBI" id="CHEBI:57792"/>
        <dbReference type="ChEBI" id="CHEBI:58589"/>
        <dbReference type="EC" id="2.6.99.2"/>
    </reaction>
</comment>
<dbReference type="OrthoDB" id="9806590at2"/>
<dbReference type="InterPro" id="IPR004569">
    <property type="entry name" value="PyrdxlP_synth_PdxJ"/>
</dbReference>
<comment type="similarity">
    <text evidence="4">Belongs to the PNP synthase family.</text>
</comment>